<evidence type="ECO:0000313" key="1">
    <source>
        <dbReference type="EMBL" id="MBB5038276.1"/>
    </source>
</evidence>
<keyword evidence="2" id="KW-1185">Reference proteome</keyword>
<sequence length="139" mass="15861">MLPQFSDLAFEIKLMLASALGFSAILADISGDYKGWEDLSMKVVLLIAVVFIGKLYLQQGIDHKKEMAETWAEHKKEMAETWAEHKKDVEAREEKMNDALRGNREDMAVLIGLTKEQTDHYKSVTRKLIEDRIGKPNLP</sequence>
<protein>
    <submittedName>
        <fullName evidence="1">Low affinity Fe/Cu permease</fullName>
    </submittedName>
</protein>
<organism evidence="1 2">
    <name type="scientific">Prosthecobacter dejongeii</name>
    <dbReference type="NCBI Taxonomy" id="48465"/>
    <lineage>
        <taxon>Bacteria</taxon>
        <taxon>Pseudomonadati</taxon>
        <taxon>Verrucomicrobiota</taxon>
        <taxon>Verrucomicrobiia</taxon>
        <taxon>Verrucomicrobiales</taxon>
        <taxon>Verrucomicrobiaceae</taxon>
        <taxon>Prosthecobacter</taxon>
    </lineage>
</organism>
<proteinExistence type="predicted"/>
<reference evidence="1 2" key="1">
    <citation type="submission" date="2020-08" db="EMBL/GenBank/DDBJ databases">
        <title>Genomic Encyclopedia of Type Strains, Phase IV (KMG-IV): sequencing the most valuable type-strain genomes for metagenomic binning, comparative biology and taxonomic classification.</title>
        <authorList>
            <person name="Goeker M."/>
        </authorList>
    </citation>
    <scope>NUCLEOTIDE SEQUENCE [LARGE SCALE GENOMIC DNA]</scope>
    <source>
        <strain evidence="1 2">DSM 12251</strain>
    </source>
</reference>
<gene>
    <name evidence="1" type="ORF">HNQ64_002534</name>
</gene>
<dbReference type="Proteomes" id="UP000534294">
    <property type="component" value="Unassembled WGS sequence"/>
</dbReference>
<name>A0A7W7YL72_9BACT</name>
<dbReference type="EMBL" id="JACHIF010000004">
    <property type="protein sequence ID" value="MBB5038276.1"/>
    <property type="molecule type" value="Genomic_DNA"/>
</dbReference>
<dbReference type="AlphaFoldDB" id="A0A7W7YL72"/>
<accession>A0A7W7YL72</accession>
<comment type="caution">
    <text evidence="1">The sequence shown here is derived from an EMBL/GenBank/DDBJ whole genome shotgun (WGS) entry which is preliminary data.</text>
</comment>
<dbReference type="RefSeq" id="WP_184208922.1">
    <property type="nucleotide sequence ID" value="NZ_JACHIF010000004.1"/>
</dbReference>
<evidence type="ECO:0000313" key="2">
    <source>
        <dbReference type="Proteomes" id="UP000534294"/>
    </source>
</evidence>